<organism evidence="2 3">
    <name type="scientific">Actinokineospora diospyrosa</name>
    <dbReference type="NCBI Taxonomy" id="103728"/>
    <lineage>
        <taxon>Bacteria</taxon>
        <taxon>Bacillati</taxon>
        <taxon>Actinomycetota</taxon>
        <taxon>Actinomycetes</taxon>
        <taxon>Pseudonocardiales</taxon>
        <taxon>Pseudonocardiaceae</taxon>
        <taxon>Actinokineospora</taxon>
    </lineage>
</organism>
<keyword evidence="1" id="KW-0472">Membrane</keyword>
<evidence type="ECO:0000313" key="2">
    <source>
        <dbReference type="EMBL" id="MCP2271239.1"/>
    </source>
</evidence>
<dbReference type="Proteomes" id="UP001205185">
    <property type="component" value="Unassembled WGS sequence"/>
</dbReference>
<name>A0ABT1IF21_9PSEU</name>
<evidence type="ECO:0000256" key="1">
    <source>
        <dbReference type="SAM" id="Phobius"/>
    </source>
</evidence>
<feature type="transmembrane region" description="Helical" evidence="1">
    <location>
        <begin position="64"/>
        <end position="81"/>
    </location>
</feature>
<keyword evidence="3" id="KW-1185">Reference proteome</keyword>
<accession>A0ABT1IF21</accession>
<dbReference type="RefSeq" id="WP_253888198.1">
    <property type="nucleotide sequence ID" value="NZ_BAAAVB010000027.1"/>
</dbReference>
<keyword evidence="1" id="KW-1133">Transmembrane helix</keyword>
<feature type="transmembrane region" description="Helical" evidence="1">
    <location>
        <begin position="38"/>
        <end position="57"/>
    </location>
</feature>
<evidence type="ECO:0000313" key="3">
    <source>
        <dbReference type="Proteomes" id="UP001205185"/>
    </source>
</evidence>
<dbReference type="EMBL" id="JAMTCO010000009">
    <property type="protein sequence ID" value="MCP2271239.1"/>
    <property type="molecule type" value="Genomic_DNA"/>
</dbReference>
<evidence type="ECO:0008006" key="4">
    <source>
        <dbReference type="Google" id="ProtNLM"/>
    </source>
</evidence>
<sequence>MLRRNLVRSYRLAVTALSALVVFTGVCAGVSVLRTWTLVFLAVTAICLSLALSAALTGNSNLRGVVLSAMMFAALVATAGLVVLVEWVAFALVGALLVAAIPLRGGRGQSTAYLCARWHDTLIALRHATNPDQAVTLLRTRQRYLDELERRHPEAFHRWLSTPDVDPASILAPRQNSL</sequence>
<protein>
    <recommendedName>
        <fullName evidence="4">Fusaric acid resistance family protein</fullName>
    </recommendedName>
</protein>
<reference evidence="2 3" key="1">
    <citation type="submission" date="2022-06" db="EMBL/GenBank/DDBJ databases">
        <title>Genomic Encyclopedia of Archaeal and Bacterial Type Strains, Phase II (KMG-II): from individual species to whole genera.</title>
        <authorList>
            <person name="Goeker M."/>
        </authorList>
    </citation>
    <scope>NUCLEOTIDE SEQUENCE [LARGE SCALE GENOMIC DNA]</scope>
    <source>
        <strain evidence="2 3">DSM 44255</strain>
    </source>
</reference>
<feature type="transmembrane region" description="Helical" evidence="1">
    <location>
        <begin position="87"/>
        <end position="103"/>
    </location>
</feature>
<comment type="caution">
    <text evidence="2">The sequence shown here is derived from an EMBL/GenBank/DDBJ whole genome shotgun (WGS) entry which is preliminary data.</text>
</comment>
<gene>
    <name evidence="2" type="ORF">LV75_003753</name>
</gene>
<proteinExistence type="predicted"/>
<keyword evidence="1" id="KW-0812">Transmembrane</keyword>